<proteinExistence type="predicted"/>
<feature type="compositionally biased region" description="Polar residues" evidence="1">
    <location>
        <begin position="1"/>
        <end position="16"/>
    </location>
</feature>
<keyword evidence="3" id="KW-1185">Reference proteome</keyword>
<evidence type="ECO:0000313" key="2">
    <source>
        <dbReference type="EMBL" id="KAF2126735.1"/>
    </source>
</evidence>
<dbReference type="EMBL" id="ML977512">
    <property type="protein sequence ID" value="KAF2126735.1"/>
    <property type="molecule type" value="Genomic_DNA"/>
</dbReference>
<sequence>MATSATGSSSGPNDHPTNAPFRFAAWRPVDKWPEPQAINHLDERQVVELVGRDLVAIVQVNLQLHDTITHFLHPDLSSTEVCKKYKKEGNDLHRQMLYSVVLQHKEILKPALDWCEKVALPPAKVVLPPVEVALPPVESEEVAAPRKKSKKPLVVKPLGRDLLHLPFQIRGRKKDGVFPVLLPVKKKNPPRVALIRDLVDEAKESIKTLTESINTLCATMKRRGHEVPDKANTFPTRLAREILLILAL</sequence>
<gene>
    <name evidence="2" type="ORF">P153DRAFT_388059</name>
</gene>
<evidence type="ECO:0000256" key="1">
    <source>
        <dbReference type="SAM" id="MobiDB-lite"/>
    </source>
</evidence>
<accession>A0A6A6A6C8</accession>
<dbReference type="GeneID" id="54411149"/>
<dbReference type="AlphaFoldDB" id="A0A6A6A6C8"/>
<protein>
    <submittedName>
        <fullName evidence="2">Uncharacterized protein</fullName>
    </submittedName>
</protein>
<name>A0A6A6A6C8_9PLEO</name>
<organism evidence="2 3">
    <name type="scientific">Dothidotthia symphoricarpi CBS 119687</name>
    <dbReference type="NCBI Taxonomy" id="1392245"/>
    <lineage>
        <taxon>Eukaryota</taxon>
        <taxon>Fungi</taxon>
        <taxon>Dikarya</taxon>
        <taxon>Ascomycota</taxon>
        <taxon>Pezizomycotina</taxon>
        <taxon>Dothideomycetes</taxon>
        <taxon>Pleosporomycetidae</taxon>
        <taxon>Pleosporales</taxon>
        <taxon>Dothidotthiaceae</taxon>
        <taxon>Dothidotthia</taxon>
    </lineage>
</organism>
<reference evidence="2" key="1">
    <citation type="journal article" date="2020" name="Stud. Mycol.">
        <title>101 Dothideomycetes genomes: a test case for predicting lifestyles and emergence of pathogens.</title>
        <authorList>
            <person name="Haridas S."/>
            <person name="Albert R."/>
            <person name="Binder M."/>
            <person name="Bloem J."/>
            <person name="Labutti K."/>
            <person name="Salamov A."/>
            <person name="Andreopoulos B."/>
            <person name="Baker S."/>
            <person name="Barry K."/>
            <person name="Bills G."/>
            <person name="Bluhm B."/>
            <person name="Cannon C."/>
            <person name="Castanera R."/>
            <person name="Culley D."/>
            <person name="Daum C."/>
            <person name="Ezra D."/>
            <person name="Gonzalez J."/>
            <person name="Henrissat B."/>
            <person name="Kuo A."/>
            <person name="Liang C."/>
            <person name="Lipzen A."/>
            <person name="Lutzoni F."/>
            <person name="Magnuson J."/>
            <person name="Mondo S."/>
            <person name="Nolan M."/>
            <person name="Ohm R."/>
            <person name="Pangilinan J."/>
            <person name="Park H.-J."/>
            <person name="Ramirez L."/>
            <person name="Alfaro M."/>
            <person name="Sun H."/>
            <person name="Tritt A."/>
            <person name="Yoshinaga Y."/>
            <person name="Zwiers L.-H."/>
            <person name="Turgeon B."/>
            <person name="Goodwin S."/>
            <person name="Spatafora J."/>
            <person name="Crous P."/>
            <person name="Grigoriev I."/>
        </authorList>
    </citation>
    <scope>NUCLEOTIDE SEQUENCE</scope>
    <source>
        <strain evidence="2">CBS 119687</strain>
    </source>
</reference>
<dbReference type="Proteomes" id="UP000799771">
    <property type="component" value="Unassembled WGS sequence"/>
</dbReference>
<evidence type="ECO:0000313" key="3">
    <source>
        <dbReference type="Proteomes" id="UP000799771"/>
    </source>
</evidence>
<feature type="region of interest" description="Disordered" evidence="1">
    <location>
        <begin position="1"/>
        <end position="20"/>
    </location>
</feature>
<dbReference type="RefSeq" id="XP_033521127.1">
    <property type="nucleotide sequence ID" value="XM_033670717.1"/>
</dbReference>